<dbReference type="Pfam" id="PF01753">
    <property type="entry name" value="zf-MYND"/>
    <property type="match status" value="1"/>
</dbReference>
<protein>
    <recommendedName>
        <fullName evidence="6">MYND-type domain-containing protein</fullName>
    </recommendedName>
</protein>
<feature type="compositionally biased region" description="Basic and acidic residues" evidence="5">
    <location>
        <begin position="14"/>
        <end position="31"/>
    </location>
</feature>
<evidence type="ECO:0000313" key="7">
    <source>
        <dbReference type="EMBL" id="CAG5123223.1"/>
    </source>
</evidence>
<feature type="domain" description="MYND-type" evidence="6">
    <location>
        <begin position="62"/>
        <end position="100"/>
    </location>
</feature>
<keyword evidence="1" id="KW-0479">Metal-binding</keyword>
<evidence type="ECO:0000313" key="8">
    <source>
        <dbReference type="Proteomes" id="UP000678393"/>
    </source>
</evidence>
<evidence type="ECO:0000256" key="3">
    <source>
        <dbReference type="ARBA" id="ARBA00022833"/>
    </source>
</evidence>
<dbReference type="OrthoDB" id="6047994at2759"/>
<feature type="compositionally biased region" description="Low complexity" evidence="5">
    <location>
        <begin position="1"/>
        <end position="13"/>
    </location>
</feature>
<gene>
    <name evidence="7" type="ORF">CUNI_LOCUS8781</name>
</gene>
<proteinExistence type="predicted"/>
<evidence type="ECO:0000259" key="6">
    <source>
        <dbReference type="PROSITE" id="PS50865"/>
    </source>
</evidence>
<dbReference type="GO" id="GO:0008270">
    <property type="term" value="F:zinc ion binding"/>
    <property type="evidence" value="ECO:0007669"/>
    <property type="project" value="UniProtKB-KW"/>
</dbReference>
<evidence type="ECO:0000256" key="1">
    <source>
        <dbReference type="ARBA" id="ARBA00022723"/>
    </source>
</evidence>
<evidence type="ECO:0000256" key="2">
    <source>
        <dbReference type="ARBA" id="ARBA00022771"/>
    </source>
</evidence>
<dbReference type="Gene3D" id="6.10.140.2220">
    <property type="match status" value="1"/>
</dbReference>
<feature type="region of interest" description="Disordered" evidence="5">
    <location>
        <begin position="1"/>
        <end position="52"/>
    </location>
</feature>
<organism evidence="7 8">
    <name type="scientific">Candidula unifasciata</name>
    <dbReference type="NCBI Taxonomy" id="100452"/>
    <lineage>
        <taxon>Eukaryota</taxon>
        <taxon>Metazoa</taxon>
        <taxon>Spiralia</taxon>
        <taxon>Lophotrochozoa</taxon>
        <taxon>Mollusca</taxon>
        <taxon>Gastropoda</taxon>
        <taxon>Heterobranchia</taxon>
        <taxon>Euthyneura</taxon>
        <taxon>Panpulmonata</taxon>
        <taxon>Eupulmonata</taxon>
        <taxon>Stylommatophora</taxon>
        <taxon>Helicina</taxon>
        <taxon>Helicoidea</taxon>
        <taxon>Geomitridae</taxon>
        <taxon>Candidula</taxon>
    </lineage>
</organism>
<keyword evidence="3" id="KW-0862">Zinc</keyword>
<reference evidence="7" key="1">
    <citation type="submission" date="2021-04" db="EMBL/GenBank/DDBJ databases">
        <authorList>
            <consortium name="Molecular Ecology Group"/>
        </authorList>
    </citation>
    <scope>NUCLEOTIDE SEQUENCE</scope>
</reference>
<comment type="caution">
    <text evidence="7">The sequence shown here is derived from an EMBL/GenBank/DDBJ whole genome shotgun (WGS) entry which is preliminary data.</text>
</comment>
<feature type="compositionally biased region" description="Basic residues" evidence="5">
    <location>
        <begin position="34"/>
        <end position="44"/>
    </location>
</feature>
<keyword evidence="2 4" id="KW-0863">Zinc-finger</keyword>
<name>A0A8S3Z158_9EUPU</name>
<dbReference type="SUPFAM" id="SSF144232">
    <property type="entry name" value="HIT/MYND zinc finger-like"/>
    <property type="match status" value="1"/>
</dbReference>
<accession>A0A8S3Z158</accession>
<evidence type="ECO:0000256" key="5">
    <source>
        <dbReference type="SAM" id="MobiDB-lite"/>
    </source>
</evidence>
<keyword evidence="8" id="KW-1185">Reference proteome</keyword>
<dbReference type="EMBL" id="CAJHNH020001474">
    <property type="protein sequence ID" value="CAG5123223.1"/>
    <property type="molecule type" value="Genomic_DNA"/>
</dbReference>
<dbReference type="Proteomes" id="UP000678393">
    <property type="component" value="Unassembled WGS sequence"/>
</dbReference>
<evidence type="ECO:0000256" key="4">
    <source>
        <dbReference type="PROSITE-ProRule" id="PRU00134"/>
    </source>
</evidence>
<dbReference type="AlphaFoldDB" id="A0A8S3Z158"/>
<feature type="non-terminal residue" evidence="7">
    <location>
        <position position="111"/>
    </location>
</feature>
<dbReference type="InterPro" id="IPR002893">
    <property type="entry name" value="Znf_MYND"/>
</dbReference>
<dbReference type="PROSITE" id="PS01360">
    <property type="entry name" value="ZF_MYND_1"/>
    <property type="match status" value="1"/>
</dbReference>
<sequence>MTTNTSHHTSLSLDTKHPPQKGHEQKRHEQQQRQNHHHHHHHHQQQQQQGGPVRLMPVEFECANCGKRAYNMKSCTRCWWAKYCNRECQGSHWGLHKRECQKDVTRSQYYK</sequence>
<dbReference type="PROSITE" id="PS50865">
    <property type="entry name" value="ZF_MYND_2"/>
    <property type="match status" value="1"/>
</dbReference>